<dbReference type="RefSeq" id="WP_285671144.1">
    <property type="nucleotide sequence ID" value="NZ_BSYI01000010.1"/>
</dbReference>
<dbReference type="PANTHER" id="PTHR47505">
    <property type="entry name" value="DNA UTILIZATION PROTEIN YHGH"/>
    <property type="match status" value="1"/>
</dbReference>
<comment type="similarity">
    <text evidence="1">Belongs to the ComF/GntX family.</text>
</comment>
<dbReference type="CDD" id="cd06223">
    <property type="entry name" value="PRTases_typeI"/>
    <property type="match status" value="1"/>
</dbReference>
<dbReference type="InterPro" id="IPR029057">
    <property type="entry name" value="PRTase-like"/>
</dbReference>
<dbReference type="InterPro" id="IPR000836">
    <property type="entry name" value="PRTase_dom"/>
</dbReference>
<dbReference type="Proteomes" id="UP001239909">
    <property type="component" value="Unassembled WGS sequence"/>
</dbReference>
<protein>
    <submittedName>
        <fullName evidence="3">ComF family protein</fullName>
    </submittedName>
</protein>
<feature type="domain" description="Phosphoribosyltransferase" evidence="2">
    <location>
        <begin position="187"/>
        <end position="239"/>
    </location>
</feature>
<evidence type="ECO:0000259" key="2">
    <source>
        <dbReference type="Pfam" id="PF00156"/>
    </source>
</evidence>
<evidence type="ECO:0000256" key="1">
    <source>
        <dbReference type="ARBA" id="ARBA00008007"/>
    </source>
</evidence>
<sequence length="261" mass="27835">MPDPLLTRLADTLFPPLCPVSGAELDRLHTLSPAAWSDLALITSDSRCTACGRELPGARPAPDLRCDHCTRSPRPWQRGAAAMRYEGSGRQLVLALKRGDRLDLAPLIARWMWRAAPALVAEADLIVPVPLHWRRLLARRANQSAELARALARQAGRRDAYAPRLLRRIRHTPSQGGRDAAARAANVAAAFAPAAGAAARLAGRRVLLVDDVMTTGATLAACAETCLAAGASRIDVLVSALVSFEGRAYLSATGTEDDTNG</sequence>
<dbReference type="InterPro" id="IPR051910">
    <property type="entry name" value="ComF/GntX_DNA_util-trans"/>
</dbReference>
<keyword evidence="4" id="KW-1185">Reference proteome</keyword>
<comment type="caution">
    <text evidence="3">The sequence shown here is derived from an EMBL/GenBank/DDBJ whole genome shotgun (WGS) entry which is preliminary data.</text>
</comment>
<dbReference type="Gene3D" id="3.40.50.2020">
    <property type="match status" value="1"/>
</dbReference>
<name>A0ABQ6LP19_9RHOB</name>
<dbReference type="SUPFAM" id="SSF53271">
    <property type="entry name" value="PRTase-like"/>
    <property type="match status" value="1"/>
</dbReference>
<dbReference type="PANTHER" id="PTHR47505:SF1">
    <property type="entry name" value="DNA UTILIZATION PROTEIN YHGH"/>
    <property type="match status" value="1"/>
</dbReference>
<dbReference type="EMBL" id="BSYI01000010">
    <property type="protein sequence ID" value="GMG82364.1"/>
    <property type="molecule type" value="Genomic_DNA"/>
</dbReference>
<accession>A0ABQ6LP19</accession>
<evidence type="ECO:0000313" key="3">
    <source>
        <dbReference type="EMBL" id="GMG82364.1"/>
    </source>
</evidence>
<proteinExistence type="inferred from homology"/>
<reference evidence="3 4" key="1">
    <citation type="submission" date="2023-04" db="EMBL/GenBank/DDBJ databases">
        <title>Marinoamorphus aggregata gen. nov., sp. Nov., isolate from tissue of brittle star Ophioplocus japonicus.</title>
        <authorList>
            <person name="Kawano K."/>
            <person name="Sawayama S."/>
            <person name="Nakagawa S."/>
        </authorList>
    </citation>
    <scope>NUCLEOTIDE SEQUENCE [LARGE SCALE GENOMIC DNA]</scope>
    <source>
        <strain evidence="3 4">NKW23</strain>
    </source>
</reference>
<organism evidence="3 4">
    <name type="scientific">Paralimibaculum aggregatum</name>
    <dbReference type="NCBI Taxonomy" id="3036245"/>
    <lineage>
        <taxon>Bacteria</taxon>
        <taxon>Pseudomonadati</taxon>
        <taxon>Pseudomonadota</taxon>
        <taxon>Alphaproteobacteria</taxon>
        <taxon>Rhodobacterales</taxon>
        <taxon>Paracoccaceae</taxon>
        <taxon>Paralimibaculum</taxon>
    </lineage>
</organism>
<gene>
    <name evidence="3" type="ORF">LNKW23_15770</name>
</gene>
<dbReference type="Pfam" id="PF00156">
    <property type="entry name" value="Pribosyltran"/>
    <property type="match status" value="1"/>
</dbReference>
<evidence type="ECO:0000313" key="4">
    <source>
        <dbReference type="Proteomes" id="UP001239909"/>
    </source>
</evidence>